<evidence type="ECO:0000256" key="2">
    <source>
        <dbReference type="ARBA" id="ARBA00009810"/>
    </source>
</evidence>
<evidence type="ECO:0000256" key="7">
    <source>
        <dbReference type="ARBA" id="ARBA00022729"/>
    </source>
</evidence>
<evidence type="ECO:0000256" key="10">
    <source>
        <dbReference type="ARBA" id="ARBA00023077"/>
    </source>
</evidence>
<comment type="similarity">
    <text evidence="2 14 15">Belongs to the TonB-dependent receptor family.</text>
</comment>
<keyword evidence="12 18" id="KW-0675">Receptor</keyword>
<dbReference type="Proteomes" id="UP000652176">
    <property type="component" value="Unassembled WGS sequence"/>
</dbReference>
<keyword evidence="10 15" id="KW-0798">TonB box</keyword>
<evidence type="ECO:0000256" key="5">
    <source>
        <dbReference type="ARBA" id="ARBA00022496"/>
    </source>
</evidence>
<evidence type="ECO:0000256" key="3">
    <source>
        <dbReference type="ARBA" id="ARBA00022448"/>
    </source>
</evidence>
<comment type="subcellular location">
    <subcellularLocation>
        <location evidence="1 14">Cell outer membrane</location>
        <topology evidence="1 14">Multi-pass membrane protein</topology>
    </subcellularLocation>
</comment>
<evidence type="ECO:0000256" key="15">
    <source>
        <dbReference type="RuleBase" id="RU003357"/>
    </source>
</evidence>
<protein>
    <submittedName>
        <fullName evidence="18">TonB-dependent receptor</fullName>
    </submittedName>
</protein>
<dbReference type="InterPro" id="IPR036942">
    <property type="entry name" value="Beta-barrel_TonB_sf"/>
</dbReference>
<keyword evidence="5" id="KW-0410">Iron transport</keyword>
<evidence type="ECO:0000256" key="12">
    <source>
        <dbReference type="ARBA" id="ARBA00023170"/>
    </source>
</evidence>
<keyword evidence="11 14" id="KW-0472">Membrane</keyword>
<dbReference type="InterPro" id="IPR000531">
    <property type="entry name" value="Beta-barrel_TonB"/>
</dbReference>
<evidence type="ECO:0000259" key="17">
    <source>
        <dbReference type="SMART" id="SM00965"/>
    </source>
</evidence>
<keyword evidence="6 14" id="KW-0812">Transmembrane</keyword>
<dbReference type="InterPro" id="IPR010105">
    <property type="entry name" value="TonB_sidphr_rcpt"/>
</dbReference>
<dbReference type="PANTHER" id="PTHR32552:SF68">
    <property type="entry name" value="FERRICHROME OUTER MEMBRANE TRANSPORTER_PHAGE RECEPTOR"/>
    <property type="match status" value="1"/>
</dbReference>
<evidence type="ECO:0000256" key="4">
    <source>
        <dbReference type="ARBA" id="ARBA00022452"/>
    </source>
</evidence>
<evidence type="ECO:0000256" key="8">
    <source>
        <dbReference type="ARBA" id="ARBA00023004"/>
    </source>
</evidence>
<dbReference type="InterPro" id="IPR011662">
    <property type="entry name" value="Secretin/TonB_short_N"/>
</dbReference>
<dbReference type="Gene3D" id="2.170.130.10">
    <property type="entry name" value="TonB-dependent receptor, plug domain"/>
    <property type="match status" value="1"/>
</dbReference>
<dbReference type="InterPro" id="IPR039426">
    <property type="entry name" value="TonB-dep_rcpt-like"/>
</dbReference>
<evidence type="ECO:0000256" key="14">
    <source>
        <dbReference type="PROSITE-ProRule" id="PRU01360"/>
    </source>
</evidence>
<organism evidence="18 19">
    <name type="scientific">Methylomonas albis</name>
    <dbReference type="NCBI Taxonomy" id="1854563"/>
    <lineage>
        <taxon>Bacteria</taxon>
        <taxon>Pseudomonadati</taxon>
        <taxon>Pseudomonadota</taxon>
        <taxon>Gammaproteobacteria</taxon>
        <taxon>Methylococcales</taxon>
        <taxon>Methylococcaceae</taxon>
        <taxon>Methylomonas</taxon>
    </lineage>
</organism>
<keyword evidence="19" id="KW-1185">Reference proteome</keyword>
<evidence type="ECO:0000256" key="13">
    <source>
        <dbReference type="ARBA" id="ARBA00023237"/>
    </source>
</evidence>
<accession>A0ABR9CVA4</accession>
<feature type="domain" description="Secretin/TonB short N-terminal" evidence="17">
    <location>
        <begin position="55"/>
        <end position="106"/>
    </location>
</feature>
<dbReference type="Gene3D" id="2.40.170.20">
    <property type="entry name" value="TonB-dependent receptor, beta-barrel domain"/>
    <property type="match status" value="1"/>
</dbReference>
<dbReference type="Pfam" id="PF07715">
    <property type="entry name" value="Plug"/>
    <property type="match status" value="1"/>
</dbReference>
<evidence type="ECO:0000256" key="9">
    <source>
        <dbReference type="ARBA" id="ARBA00023065"/>
    </source>
</evidence>
<gene>
    <name evidence="18" type="ORF">IE877_00375</name>
</gene>
<comment type="caution">
    <text evidence="18">The sequence shown here is derived from an EMBL/GenBank/DDBJ whole genome shotgun (WGS) entry which is preliminary data.</text>
</comment>
<dbReference type="InterPro" id="IPR012910">
    <property type="entry name" value="Plug_dom"/>
</dbReference>
<feature type="signal peptide" evidence="16">
    <location>
        <begin position="1"/>
        <end position="28"/>
    </location>
</feature>
<dbReference type="EMBL" id="JACXSS010000001">
    <property type="protein sequence ID" value="MBD9354356.1"/>
    <property type="molecule type" value="Genomic_DNA"/>
</dbReference>
<keyword evidence="8" id="KW-0408">Iron</keyword>
<evidence type="ECO:0000313" key="18">
    <source>
        <dbReference type="EMBL" id="MBD9354356.1"/>
    </source>
</evidence>
<proteinExistence type="inferred from homology"/>
<keyword evidence="3 14" id="KW-0813">Transport</keyword>
<dbReference type="Pfam" id="PF07660">
    <property type="entry name" value="STN"/>
    <property type="match status" value="1"/>
</dbReference>
<dbReference type="PANTHER" id="PTHR32552">
    <property type="entry name" value="FERRICHROME IRON RECEPTOR-RELATED"/>
    <property type="match status" value="1"/>
</dbReference>
<dbReference type="SMART" id="SM00965">
    <property type="entry name" value="STN"/>
    <property type="match status" value="1"/>
</dbReference>
<dbReference type="SUPFAM" id="SSF56935">
    <property type="entry name" value="Porins"/>
    <property type="match status" value="1"/>
</dbReference>
<keyword evidence="9" id="KW-0406">Ion transport</keyword>
<evidence type="ECO:0000256" key="1">
    <source>
        <dbReference type="ARBA" id="ARBA00004571"/>
    </source>
</evidence>
<dbReference type="InterPro" id="IPR037066">
    <property type="entry name" value="Plug_dom_sf"/>
</dbReference>
<feature type="chain" id="PRO_5046034942" evidence="16">
    <location>
        <begin position="29"/>
        <end position="801"/>
    </location>
</feature>
<evidence type="ECO:0000256" key="6">
    <source>
        <dbReference type="ARBA" id="ARBA00022692"/>
    </source>
</evidence>
<dbReference type="CDD" id="cd01347">
    <property type="entry name" value="ligand_gated_channel"/>
    <property type="match status" value="1"/>
</dbReference>
<sequence length="801" mass="89187">MSQRTATPFNPFCLTVFAVAMSVSPWCAAESTIDFAIPSAPLADALLQFSEISGIKVFFSTDVAKDLRSSEVKGNYSADQALQKLLSGSGLRYRFSDANTITLEHDPTGIQKPGSDGSSTLPAVSVVGKVAYDATDPYNPDYSLPNAITATKTDTPIMKTPMNIQVVPKALMNDQQNINIIDAITKNVSGIQANHDSGNIYENFTVRGFGSGDIYRNGLLRGFGTYDLANIEQFEVIKGPASMLYGRGQPGGLVNYVTKKGLNTPYYSLQQQFGSYDQYRTTADATGSIDKNGELRYRVNFSYQDIGSFKQFINDERYFIAPTLSWRPNDRFEANLEVEHKHERRVDDWGIPAIGNRPAPVPLSRSYQDSAKKVEMDTTLVAYDWAFKFDDNWKVKNRFLWENWDTLYNEVGTESLQADNRTLDRFYRKGPATQETYSTNLDLTGKFNLFGSEHEVLLGGDYYHNTFATLGVRYLNAPIAPSIDIFNPVYHVVDEGAANAMAPGRHFARKEERFGVYFQDSIALFEKLHIMGGGRYDWVTYGTGFSPTSFALAKANFSDQEDQKFSPRVGILYQPWNWLSLYSSYSESLGFANQGQAFSGQSFKPEEAEQYETGFKTEFFDQRLSSTVSFYHLTKTNTITNDPAHPGYVIAAGKARGRGIEVDIKGQITEYLNLLTTYAFTDIRYVNADAPLLGQRPINVPEHQASLWGTYQFTNHFKAGLGGVLVGKRNGDNYNPVDLPGYITMDAMAAYTLPVGKTHLTTQLNINNLLDKGYYTGTGGGRDSITTGNPLSVMGSIRLQY</sequence>
<reference evidence="18 19" key="1">
    <citation type="submission" date="2020-09" db="EMBL/GenBank/DDBJ databases">
        <title>Methylomonas albis sp. nov. and Methylomonas fluvii sp. nov.: Two cold-adapted methanotrophs from the River Elbe and an amended description of Methylovulum psychrotolerans strain Eb1.</title>
        <authorList>
            <person name="Bussmann I.K."/>
            <person name="Klings K.-W."/>
            <person name="Warnstedt J."/>
            <person name="Hoppert M."/>
            <person name="Saborowski A."/>
            <person name="Horn F."/>
            <person name="Liebner S."/>
        </authorList>
    </citation>
    <scope>NUCLEOTIDE SEQUENCE [LARGE SCALE GENOMIC DNA]</scope>
    <source>
        <strain evidence="18 19">EbA</strain>
    </source>
</reference>
<dbReference type="Pfam" id="PF00593">
    <property type="entry name" value="TonB_dep_Rec_b-barrel"/>
    <property type="match status" value="1"/>
</dbReference>
<dbReference type="PROSITE" id="PS52016">
    <property type="entry name" value="TONB_DEPENDENT_REC_3"/>
    <property type="match status" value="1"/>
</dbReference>
<name>A0ABR9CVA4_9GAMM</name>
<evidence type="ECO:0000256" key="11">
    <source>
        <dbReference type="ARBA" id="ARBA00023136"/>
    </source>
</evidence>
<keyword evidence="4 14" id="KW-1134">Transmembrane beta strand</keyword>
<evidence type="ECO:0000256" key="16">
    <source>
        <dbReference type="SAM" id="SignalP"/>
    </source>
</evidence>
<dbReference type="Gene3D" id="3.55.50.30">
    <property type="match status" value="1"/>
</dbReference>
<keyword evidence="13 14" id="KW-0998">Cell outer membrane</keyword>
<dbReference type="RefSeq" id="WP_192372194.1">
    <property type="nucleotide sequence ID" value="NZ_CAJHIV010000001.1"/>
</dbReference>
<keyword evidence="7 16" id="KW-0732">Signal</keyword>
<dbReference type="NCBIfam" id="TIGR01783">
    <property type="entry name" value="TonB-siderophor"/>
    <property type="match status" value="1"/>
</dbReference>
<evidence type="ECO:0000313" key="19">
    <source>
        <dbReference type="Proteomes" id="UP000652176"/>
    </source>
</evidence>